<evidence type="ECO:0000256" key="1">
    <source>
        <dbReference type="SAM" id="MobiDB-lite"/>
    </source>
</evidence>
<comment type="caution">
    <text evidence="2">The sequence shown here is derived from an EMBL/GenBank/DDBJ whole genome shotgun (WGS) entry which is preliminary data.</text>
</comment>
<protein>
    <submittedName>
        <fullName evidence="2">Uncharacterized protein</fullName>
    </submittedName>
</protein>
<accession>A0AAN6M2B9</accession>
<name>A0AAN6M2B9_9PLEO</name>
<feature type="compositionally biased region" description="Polar residues" evidence="1">
    <location>
        <begin position="554"/>
        <end position="568"/>
    </location>
</feature>
<feature type="region of interest" description="Disordered" evidence="1">
    <location>
        <begin position="612"/>
        <end position="634"/>
    </location>
</feature>
<organism evidence="2 3">
    <name type="scientific">Pseudopithomyces chartarum</name>
    <dbReference type="NCBI Taxonomy" id="1892770"/>
    <lineage>
        <taxon>Eukaryota</taxon>
        <taxon>Fungi</taxon>
        <taxon>Dikarya</taxon>
        <taxon>Ascomycota</taxon>
        <taxon>Pezizomycotina</taxon>
        <taxon>Dothideomycetes</taxon>
        <taxon>Pleosporomycetidae</taxon>
        <taxon>Pleosporales</taxon>
        <taxon>Massarineae</taxon>
        <taxon>Didymosphaeriaceae</taxon>
        <taxon>Pseudopithomyces</taxon>
    </lineage>
</organism>
<gene>
    <name evidence="2" type="ORF">GRF29_19g524079</name>
</gene>
<evidence type="ECO:0000313" key="2">
    <source>
        <dbReference type="EMBL" id="KAK3214548.1"/>
    </source>
</evidence>
<sequence length="840" mass="93472">MERDSPPPLWMMCPDHHEKQYIDTDAKLVNVRIENCDQPVPALVLSFRLAENIRDALCLGSGLQYARATKDTHDDKLADLKAESRLAACKIDLLQDKLKSSTDDMQEEIEGCLIKAYKKQESLDRQIVAETKNKEYLADLVSRSHNSLEAGWSKVDSDIRQAFEGSGFVISSSSDRKHLGHKVNASNPAGYAGNETYILQEVRHNSLSEIVGVASNDFHGQQATCTDLIIKRKGAVAIRTVNTDYFHGTMKVTNLNRAMFRETRQDKKLILGLKQMPARELFCKFYQMARYLNVDHIASWPTMMNLTSEQAEDKNNDLTIDFTSTKDSPSLLADVVPQGHELVLWQDPNLPPQATEFDSCTTESRDDRSMSHELTTYNEEILKYDQYSSVKDQNFNLGHDEPDRAMNLWPIQVFNQSLSPDGVEQISENLTAHNQEIVEIGSVEAPAKNPSTEVDTIESQNMATKQDSGLDHERAVHKISVSIKDILKDRATASNALSQSVCMPAQLGAEQHSDTKEDPPQILEERNTTAVVQVDSIAQNEHVTHPVTSDLPEVSNNLPSLDSEVQNHSAADSSAAEAAAIEQWNNFKENQAGEQQHTSDKVMVEYGSALVASSSENKNTRSEHSLAVEEGEKPFHQEAALILTEVSEEDPIPTPEHKEAEKPSPAPSNGVAPVPTEVSEEDPTQTREKKDAESPPPALATKIPEIQTDDTRPQQIIQSGNTEQGSSLESTGSRKRTNDASNPSATEAPKTQAGDAQPRDIVQSSSTERCRIPKFTGKRRRANYDCECPASKRFKFSTPEPTASFHTTQNIWQSPEGNLTDEYDNDYSAYYVDAMDFRED</sequence>
<proteinExistence type="predicted"/>
<dbReference type="AlphaFoldDB" id="A0AAN6M2B9"/>
<dbReference type="Proteomes" id="UP001280581">
    <property type="component" value="Unassembled WGS sequence"/>
</dbReference>
<keyword evidence="3" id="KW-1185">Reference proteome</keyword>
<feature type="compositionally biased region" description="Polar residues" evidence="1">
    <location>
        <begin position="713"/>
        <end position="731"/>
    </location>
</feature>
<feature type="region of interest" description="Disordered" evidence="1">
    <location>
        <begin position="650"/>
        <end position="776"/>
    </location>
</feature>
<evidence type="ECO:0000313" key="3">
    <source>
        <dbReference type="Proteomes" id="UP001280581"/>
    </source>
</evidence>
<reference evidence="2 3" key="1">
    <citation type="submission" date="2021-02" db="EMBL/GenBank/DDBJ databases">
        <title>Genome assembly of Pseudopithomyces chartarum.</title>
        <authorList>
            <person name="Jauregui R."/>
            <person name="Singh J."/>
            <person name="Voisey C."/>
        </authorList>
    </citation>
    <scope>NUCLEOTIDE SEQUENCE [LARGE SCALE GENOMIC DNA]</scope>
    <source>
        <strain evidence="2 3">AGR01</strain>
    </source>
</reference>
<feature type="compositionally biased region" description="Basic and acidic residues" evidence="1">
    <location>
        <begin position="684"/>
        <end position="693"/>
    </location>
</feature>
<feature type="region of interest" description="Disordered" evidence="1">
    <location>
        <begin position="543"/>
        <end position="577"/>
    </location>
</feature>
<feature type="compositionally biased region" description="Basic and acidic residues" evidence="1">
    <location>
        <begin position="618"/>
        <end position="634"/>
    </location>
</feature>
<dbReference type="EMBL" id="WVTA01000003">
    <property type="protein sequence ID" value="KAK3214548.1"/>
    <property type="molecule type" value="Genomic_DNA"/>
</dbReference>